<dbReference type="SUPFAM" id="SSF54523">
    <property type="entry name" value="Pili subunits"/>
    <property type="match status" value="1"/>
</dbReference>
<protein>
    <submittedName>
        <fullName evidence="2">Putative major pilin subunit</fullName>
    </submittedName>
</protein>
<sequence>MARKKGFTLIELLVVISIIALLMAIMMPALSMVKERAKRVICGSNTKQVGIGLFTYAQSYDDKLPPQYGNEPWEAVLAYYPDGSHNPVRTQLAILYEEKIVGNPEVFYCPSQPRHSDYPIPYYYDFYTDNGTVEWGSEFIPIPGLDGHELIRTSYNYWLHGQKKTSALSRNAILVDNCQEWEVVPHRKGSSGDPQGLYALFGDGHANFATRREIFDDDLWPKDFRTVFNGPGNDTEKFELILKEIEKDQ</sequence>
<feature type="transmembrane region" description="Helical" evidence="1">
    <location>
        <begin position="12"/>
        <end position="33"/>
    </location>
</feature>
<reference evidence="3" key="1">
    <citation type="submission" date="2017-02" db="EMBL/GenBank/DDBJ databases">
        <title>Comparative genomics and description of representatives of a novel lineage of planctomycetes thriving in anoxic sediments.</title>
        <authorList>
            <person name="Spring S."/>
            <person name="Bunk B."/>
            <person name="Sproer C."/>
        </authorList>
    </citation>
    <scope>NUCLEOTIDE SEQUENCE [LARGE SCALE GENOMIC DNA]</scope>
    <source>
        <strain evidence="3">ST-NAGAB-D1</strain>
    </source>
</reference>
<evidence type="ECO:0000313" key="2">
    <source>
        <dbReference type="EMBL" id="AQT68473.1"/>
    </source>
</evidence>
<dbReference type="RefSeq" id="WP_169853072.1">
    <property type="nucleotide sequence ID" value="NZ_CP019791.1"/>
</dbReference>
<dbReference type="PANTHER" id="PTHR30093:SF2">
    <property type="entry name" value="TYPE II SECRETION SYSTEM PROTEIN H"/>
    <property type="match status" value="1"/>
</dbReference>
<dbReference type="PANTHER" id="PTHR30093">
    <property type="entry name" value="GENERAL SECRETION PATHWAY PROTEIN G"/>
    <property type="match status" value="1"/>
</dbReference>
<dbReference type="InterPro" id="IPR012902">
    <property type="entry name" value="N_methyl_site"/>
</dbReference>
<name>A0A1U9NKL0_9BACT</name>
<dbReference type="Pfam" id="PF07963">
    <property type="entry name" value="N_methyl"/>
    <property type="match status" value="1"/>
</dbReference>
<dbReference type="Gene3D" id="3.30.700.10">
    <property type="entry name" value="Glycoprotein, Type 4 Pilin"/>
    <property type="match status" value="1"/>
</dbReference>
<evidence type="ECO:0000256" key="1">
    <source>
        <dbReference type="SAM" id="Phobius"/>
    </source>
</evidence>
<keyword evidence="1" id="KW-0812">Transmembrane</keyword>
<dbReference type="Proteomes" id="UP000189674">
    <property type="component" value="Chromosome"/>
</dbReference>
<evidence type="ECO:0000313" key="3">
    <source>
        <dbReference type="Proteomes" id="UP000189674"/>
    </source>
</evidence>
<keyword evidence="3" id="KW-1185">Reference proteome</keyword>
<accession>A0A1U9NKL0</accession>
<dbReference type="InterPro" id="IPR045584">
    <property type="entry name" value="Pilin-like"/>
</dbReference>
<keyword evidence="1" id="KW-0472">Membrane</keyword>
<keyword evidence="1" id="KW-1133">Transmembrane helix</keyword>
<dbReference type="AlphaFoldDB" id="A0A1U9NKL0"/>
<dbReference type="STRING" id="1936003.STSP2_01637"/>
<proteinExistence type="predicted"/>
<dbReference type="PROSITE" id="PS00409">
    <property type="entry name" value="PROKAR_NTER_METHYL"/>
    <property type="match status" value="1"/>
</dbReference>
<organism evidence="2 3">
    <name type="scientific">Anaerohalosphaera lusitana</name>
    <dbReference type="NCBI Taxonomy" id="1936003"/>
    <lineage>
        <taxon>Bacteria</taxon>
        <taxon>Pseudomonadati</taxon>
        <taxon>Planctomycetota</taxon>
        <taxon>Phycisphaerae</taxon>
        <taxon>Sedimentisphaerales</taxon>
        <taxon>Anaerohalosphaeraceae</taxon>
        <taxon>Anaerohalosphaera</taxon>
    </lineage>
</organism>
<dbReference type="KEGG" id="alus:STSP2_01637"/>
<gene>
    <name evidence="2" type="ORF">STSP2_01637</name>
</gene>
<dbReference type="EMBL" id="CP019791">
    <property type="protein sequence ID" value="AQT68473.1"/>
    <property type="molecule type" value="Genomic_DNA"/>
</dbReference>
<dbReference type="NCBIfam" id="TIGR02532">
    <property type="entry name" value="IV_pilin_GFxxxE"/>
    <property type="match status" value="1"/>
</dbReference>